<feature type="compositionally biased region" description="Polar residues" evidence="1">
    <location>
        <begin position="243"/>
        <end position="254"/>
    </location>
</feature>
<evidence type="ECO:0000313" key="3">
    <source>
        <dbReference type="Proteomes" id="UP000029665"/>
    </source>
</evidence>
<feature type="compositionally biased region" description="Low complexity" evidence="1">
    <location>
        <begin position="193"/>
        <end position="207"/>
    </location>
</feature>
<name>A0A060SPA5_PYCCI</name>
<dbReference type="AlphaFoldDB" id="A0A060SPA5"/>
<evidence type="ECO:0000313" key="2">
    <source>
        <dbReference type="EMBL" id="CDO76352.1"/>
    </source>
</evidence>
<feature type="region of interest" description="Disordered" evidence="1">
    <location>
        <begin position="110"/>
        <end position="254"/>
    </location>
</feature>
<feature type="region of interest" description="Disordered" evidence="1">
    <location>
        <begin position="45"/>
        <end position="71"/>
    </location>
</feature>
<evidence type="ECO:0000256" key="1">
    <source>
        <dbReference type="SAM" id="MobiDB-lite"/>
    </source>
</evidence>
<feature type="compositionally biased region" description="Acidic residues" evidence="1">
    <location>
        <begin position="162"/>
        <end position="175"/>
    </location>
</feature>
<dbReference type="EMBL" id="CCBP010000366">
    <property type="protein sequence ID" value="CDO76352.1"/>
    <property type="molecule type" value="Genomic_DNA"/>
</dbReference>
<dbReference type="HOGENOM" id="CLU_035340_1_0_1"/>
<dbReference type="Proteomes" id="UP000029665">
    <property type="component" value="Unassembled WGS sequence"/>
</dbReference>
<sequence length="411" mass="43445">MPGGGSNPKVAKKREELLATFDMLSSHLQTTFVALSTAYARCEPAKSRTTASPTDENTHQDLQAGPGDAPQRGATHLMFVLGPSAGAARARIILTIDGLEVKVWGQRPNAPLNETLYDDDTSINIEETDEEDDEEDSDEIENDDQSEDGADSLSADGSVATEDQEDELDELDSDVESSGPPSSRSPSPDPPDRSLAPSPESLSSPKPVIEPLPVPAGRAATSSSSSSTVVPFSAGDNDRPPAASSSRGTSPQSILSYAEEQAAVRAAERLLSRTLMNAWAENGPAGDMASELAPTQTHIYLRAPRRFAHPAWVARQNLARTLDGVLDAFLANAGALGPNQGNGNGKKARGVRTEGAWIGCRGGSAFAAKRANRSAADVHQSSGVGETADGDEEDEEIWWAWEGKIVGFADW</sequence>
<organism evidence="2 3">
    <name type="scientific">Pycnoporus cinnabarinus</name>
    <name type="common">Cinnabar-red polypore</name>
    <name type="synonym">Trametes cinnabarina</name>
    <dbReference type="NCBI Taxonomy" id="5643"/>
    <lineage>
        <taxon>Eukaryota</taxon>
        <taxon>Fungi</taxon>
        <taxon>Dikarya</taxon>
        <taxon>Basidiomycota</taxon>
        <taxon>Agaricomycotina</taxon>
        <taxon>Agaricomycetes</taxon>
        <taxon>Polyporales</taxon>
        <taxon>Polyporaceae</taxon>
        <taxon>Trametes</taxon>
    </lineage>
</organism>
<keyword evidence="3" id="KW-1185">Reference proteome</keyword>
<dbReference type="OMA" id="MIWWSWD"/>
<feature type="compositionally biased region" description="Low complexity" evidence="1">
    <location>
        <begin position="176"/>
        <end position="186"/>
    </location>
</feature>
<reference evidence="2" key="1">
    <citation type="submission" date="2014-01" db="EMBL/GenBank/DDBJ databases">
        <title>The genome of the white-rot fungus Pycnoporus cinnabarinus: a basidiomycete model with a versatile arsenal for lignocellulosic biomass breakdown.</title>
        <authorList>
            <person name="Levasseur A."/>
            <person name="Lomascolo A."/>
            <person name="Ruiz-Duenas F.J."/>
            <person name="Uzan E."/>
            <person name="Piumi F."/>
            <person name="Kues U."/>
            <person name="Ram A.F.J."/>
            <person name="Murat C."/>
            <person name="Haon M."/>
            <person name="Benoit I."/>
            <person name="Arfi Y."/>
            <person name="Chevret D."/>
            <person name="Drula E."/>
            <person name="Kwon M.J."/>
            <person name="Gouret P."/>
            <person name="Lesage-Meessen L."/>
            <person name="Lombard V."/>
            <person name="Mariette J."/>
            <person name="Noirot C."/>
            <person name="Park J."/>
            <person name="Patyshakuliyeva A."/>
            <person name="Wieneger R.A.B."/>
            <person name="Wosten H.A.B."/>
            <person name="Martin F."/>
            <person name="Coutinho P.M."/>
            <person name="de Vries R."/>
            <person name="Martinez A.T."/>
            <person name="Klopp C."/>
            <person name="Pontarotti P."/>
            <person name="Henrissat B."/>
            <person name="Record E."/>
        </authorList>
    </citation>
    <scope>NUCLEOTIDE SEQUENCE [LARGE SCALE GENOMIC DNA]</scope>
    <source>
        <strain evidence="2">BRFM137</strain>
    </source>
</reference>
<dbReference type="OrthoDB" id="2387165at2759"/>
<dbReference type="STRING" id="5643.A0A060SPA5"/>
<accession>A0A060SPA5</accession>
<gene>
    <name evidence="2" type="ORF">BN946_scf185011.g16</name>
</gene>
<comment type="caution">
    <text evidence="2">The sequence shown here is derived from an EMBL/GenBank/DDBJ whole genome shotgun (WGS) entry which is preliminary data.</text>
</comment>
<proteinExistence type="predicted"/>
<protein>
    <submittedName>
        <fullName evidence="2">Uncharacterized protein</fullName>
    </submittedName>
</protein>
<feature type="compositionally biased region" description="Acidic residues" evidence="1">
    <location>
        <begin position="116"/>
        <end position="150"/>
    </location>
</feature>